<proteinExistence type="predicted"/>
<reference evidence="1 2" key="1">
    <citation type="submission" date="2023-12" db="EMBL/GenBank/DDBJ databases">
        <title>Blastococcus brunescens sp. nov., an actonobacterium isolated from sandstone collected in sahara desert.</title>
        <authorList>
            <person name="Gtari M."/>
            <person name="Ghodhbane F."/>
        </authorList>
    </citation>
    <scope>NUCLEOTIDE SEQUENCE [LARGE SCALE GENOMIC DNA]</scope>
    <source>
        <strain evidence="1 2">BMG 8361</strain>
    </source>
</reference>
<gene>
    <name evidence="1" type="ORF">U6N30_28690</name>
</gene>
<dbReference type="RefSeq" id="WP_324274942.1">
    <property type="nucleotide sequence ID" value="NZ_CP141261.1"/>
</dbReference>
<evidence type="ECO:0000313" key="2">
    <source>
        <dbReference type="Proteomes" id="UP001324287"/>
    </source>
</evidence>
<name>A0ABZ1AYG1_9ACTN</name>
<evidence type="ECO:0000313" key="1">
    <source>
        <dbReference type="EMBL" id="WRL63607.1"/>
    </source>
</evidence>
<organism evidence="1 2">
    <name type="scientific">Blastococcus brunescens</name>
    <dbReference type="NCBI Taxonomy" id="1564165"/>
    <lineage>
        <taxon>Bacteria</taxon>
        <taxon>Bacillati</taxon>
        <taxon>Actinomycetota</taxon>
        <taxon>Actinomycetes</taxon>
        <taxon>Geodermatophilales</taxon>
        <taxon>Geodermatophilaceae</taxon>
        <taxon>Blastococcus</taxon>
    </lineage>
</organism>
<sequence>MDKMKQQVGYRDLVDFPAATKETVDWYLENPPVAGGEEEQQLSDAFDYDGEDQFLAAYDDFARRCAQIEYTDVEYRHQYEHPKKPGDSATGSH</sequence>
<keyword evidence="2" id="KW-1185">Reference proteome</keyword>
<protein>
    <submittedName>
        <fullName evidence="1">Uncharacterized protein</fullName>
    </submittedName>
</protein>
<accession>A0ABZ1AYG1</accession>
<dbReference type="EMBL" id="CP141261">
    <property type="protein sequence ID" value="WRL63607.1"/>
    <property type="molecule type" value="Genomic_DNA"/>
</dbReference>
<dbReference type="Proteomes" id="UP001324287">
    <property type="component" value="Chromosome"/>
</dbReference>